<dbReference type="GO" id="GO:0055085">
    <property type="term" value="P:transmembrane transport"/>
    <property type="evidence" value="ECO:0007669"/>
    <property type="project" value="InterPro"/>
</dbReference>
<name>A0A2N9W0L4_9HYPH</name>
<dbReference type="GO" id="GO:0005886">
    <property type="term" value="C:plasma membrane"/>
    <property type="evidence" value="ECO:0007669"/>
    <property type="project" value="UniProtKB-SubCell"/>
</dbReference>
<dbReference type="PANTHER" id="PTHR43357:SF4">
    <property type="entry name" value="INNER MEMBRANE ABC TRANSPORTER PERMEASE PROTEIN YDCV"/>
    <property type="match status" value="1"/>
</dbReference>
<evidence type="ECO:0000256" key="2">
    <source>
        <dbReference type="ARBA" id="ARBA00022448"/>
    </source>
</evidence>
<organism evidence="10 11">
    <name type="scientific">Phyllobacterium zundukense</name>
    <dbReference type="NCBI Taxonomy" id="1867719"/>
    <lineage>
        <taxon>Bacteria</taxon>
        <taxon>Pseudomonadati</taxon>
        <taxon>Pseudomonadota</taxon>
        <taxon>Alphaproteobacteria</taxon>
        <taxon>Hyphomicrobiales</taxon>
        <taxon>Phyllobacteriaceae</taxon>
        <taxon>Phyllobacterium</taxon>
    </lineage>
</organism>
<dbReference type="PANTHER" id="PTHR43357">
    <property type="entry name" value="INNER MEMBRANE ABC TRANSPORTER PERMEASE PROTEIN YDCV"/>
    <property type="match status" value="1"/>
</dbReference>
<feature type="domain" description="ABC transmembrane type-1" evidence="9">
    <location>
        <begin position="89"/>
        <end position="277"/>
    </location>
</feature>
<dbReference type="PROSITE" id="PS50928">
    <property type="entry name" value="ABC_TM1"/>
    <property type="match status" value="1"/>
</dbReference>
<accession>A0A2N9W0L4</accession>
<dbReference type="CDD" id="cd06261">
    <property type="entry name" value="TM_PBP2"/>
    <property type="match status" value="1"/>
</dbReference>
<dbReference type="AlphaFoldDB" id="A0A2N9W0L4"/>
<reference evidence="10 11" key="1">
    <citation type="journal article" date="2017" name="Int J Environ Stud">
        <title>Does the Miocene-Pliocene relict legume Oxytropis triphylla form nitrogen-fixing nodules with a combination of bacterial strains?</title>
        <authorList>
            <person name="Safronova V."/>
            <person name="Belimov A."/>
            <person name="Sazanova A."/>
            <person name="Kuznetsova I."/>
            <person name="Popova J."/>
            <person name="Andronov E."/>
            <person name="Verkhozina A."/>
            <person name="Tikhonovich I."/>
        </authorList>
    </citation>
    <scope>NUCLEOTIDE SEQUENCE [LARGE SCALE GENOMIC DNA]</scope>
    <source>
        <strain evidence="10 11">Tri-38</strain>
    </source>
</reference>
<feature type="transmembrane region" description="Helical" evidence="8">
    <location>
        <begin position="124"/>
        <end position="145"/>
    </location>
</feature>
<dbReference type="EMBL" id="MZMT01000021">
    <property type="protein sequence ID" value="PIO45282.1"/>
    <property type="molecule type" value="Genomic_DNA"/>
</dbReference>
<evidence type="ECO:0000256" key="8">
    <source>
        <dbReference type="RuleBase" id="RU363032"/>
    </source>
</evidence>
<dbReference type="InterPro" id="IPR035906">
    <property type="entry name" value="MetI-like_sf"/>
</dbReference>
<sequence length="290" mass="31304">MLHGIGRKVGRVSPADGGRLMLMLFNGRTRLVLLSLGWLFGLFLLAPTLIVFPIGLNDSRFVVMPDSISHLSMQHVVTVFTDPMWLTGMRDSFIVATATALISTAIGTAFAIGTWHVKARWTTALTVLIVSPMIVPPIVSAVALYKMWTAIGLYDTWIGVILAHSILATPFAALTVSSSLALVDPKLEQAARSLGASRLRTIVDVILPNIKGGAAAGALFAFIMSWDELVLTLFVANRVVYTLPRKMWDGIKENVDPSVAAVSALLIILTLIVLAVGNLLRASDPIRQDH</sequence>
<evidence type="ECO:0000256" key="3">
    <source>
        <dbReference type="ARBA" id="ARBA00022475"/>
    </source>
</evidence>
<gene>
    <name evidence="10" type="ORF">B5P45_08475</name>
</gene>
<evidence type="ECO:0000256" key="4">
    <source>
        <dbReference type="ARBA" id="ARBA00022519"/>
    </source>
</evidence>
<evidence type="ECO:0000256" key="6">
    <source>
        <dbReference type="ARBA" id="ARBA00022989"/>
    </source>
</evidence>
<feature type="transmembrane region" description="Helical" evidence="8">
    <location>
        <begin position="260"/>
        <end position="280"/>
    </location>
</feature>
<evidence type="ECO:0000256" key="5">
    <source>
        <dbReference type="ARBA" id="ARBA00022692"/>
    </source>
</evidence>
<dbReference type="Pfam" id="PF00528">
    <property type="entry name" value="BPD_transp_1"/>
    <property type="match status" value="1"/>
</dbReference>
<evidence type="ECO:0000313" key="11">
    <source>
        <dbReference type="Proteomes" id="UP000232163"/>
    </source>
</evidence>
<keyword evidence="6 8" id="KW-1133">Transmembrane helix</keyword>
<dbReference type="InterPro" id="IPR000515">
    <property type="entry name" value="MetI-like"/>
</dbReference>
<feature type="transmembrane region" description="Helical" evidence="8">
    <location>
        <begin position="157"/>
        <end position="183"/>
    </location>
</feature>
<comment type="caution">
    <text evidence="10">The sequence shown here is derived from an EMBL/GenBank/DDBJ whole genome shotgun (WGS) entry which is preliminary data.</text>
</comment>
<feature type="transmembrane region" description="Helical" evidence="8">
    <location>
        <begin position="93"/>
        <end position="112"/>
    </location>
</feature>
<evidence type="ECO:0000256" key="1">
    <source>
        <dbReference type="ARBA" id="ARBA00004429"/>
    </source>
</evidence>
<evidence type="ECO:0000256" key="7">
    <source>
        <dbReference type="ARBA" id="ARBA00023136"/>
    </source>
</evidence>
<evidence type="ECO:0000313" key="10">
    <source>
        <dbReference type="EMBL" id="PIO45282.1"/>
    </source>
</evidence>
<dbReference type="Gene3D" id="1.10.3720.10">
    <property type="entry name" value="MetI-like"/>
    <property type="match status" value="1"/>
</dbReference>
<evidence type="ECO:0000259" key="9">
    <source>
        <dbReference type="PROSITE" id="PS50928"/>
    </source>
</evidence>
<dbReference type="Proteomes" id="UP000232163">
    <property type="component" value="Unassembled WGS sequence"/>
</dbReference>
<keyword evidence="5 8" id="KW-0812">Transmembrane</keyword>
<dbReference type="SUPFAM" id="SSF161098">
    <property type="entry name" value="MetI-like"/>
    <property type="match status" value="1"/>
</dbReference>
<keyword evidence="2 8" id="KW-0813">Transport</keyword>
<feature type="transmembrane region" description="Helical" evidence="8">
    <location>
        <begin position="31"/>
        <end position="56"/>
    </location>
</feature>
<protein>
    <recommendedName>
        <fullName evidence="9">ABC transmembrane type-1 domain-containing protein</fullName>
    </recommendedName>
</protein>
<comment type="subcellular location">
    <subcellularLocation>
        <location evidence="1">Cell inner membrane</location>
        <topology evidence="1">Multi-pass membrane protein</topology>
    </subcellularLocation>
    <subcellularLocation>
        <location evidence="8">Cell membrane</location>
        <topology evidence="8">Multi-pass membrane protein</topology>
    </subcellularLocation>
</comment>
<proteinExistence type="inferred from homology"/>
<keyword evidence="4" id="KW-0997">Cell inner membrane</keyword>
<keyword evidence="7 8" id="KW-0472">Membrane</keyword>
<comment type="similarity">
    <text evidence="8">Belongs to the binding-protein-dependent transport system permease family.</text>
</comment>
<keyword evidence="11" id="KW-1185">Reference proteome</keyword>
<keyword evidence="3" id="KW-1003">Cell membrane</keyword>